<evidence type="ECO:0000313" key="9">
    <source>
        <dbReference type="Proteomes" id="UP000188268"/>
    </source>
</evidence>
<evidence type="ECO:0000256" key="2">
    <source>
        <dbReference type="ARBA" id="ARBA00010066"/>
    </source>
</evidence>
<sequence length="110" mass="12386">MDSFRGQGGIQMLLTAEQEARHIVSSARSLKMARLKQAKEEAEKDVALFRSHMESEYQKQLSETSGSSGNSVKQLDEDTQMKIKSLEESTSRVSNEIVDMLLKYITTVKT</sequence>
<dbReference type="STRING" id="210143.A0A1R3JH19"/>
<name>A0A1R3JH19_COCAP</name>
<dbReference type="AlphaFoldDB" id="A0A1R3JH19"/>
<keyword evidence="9" id="KW-1185">Reference proteome</keyword>
<gene>
    <name evidence="8" type="ORF">CCACVL1_06156</name>
</gene>
<dbReference type="NCBIfam" id="TIGR01147">
    <property type="entry name" value="V_ATP_synt_G"/>
    <property type="match status" value="1"/>
</dbReference>
<accession>A0A1R3JH19</accession>
<dbReference type="InterPro" id="IPR005124">
    <property type="entry name" value="V-ATPase_G"/>
</dbReference>
<organism evidence="8 9">
    <name type="scientific">Corchorus capsularis</name>
    <name type="common">Jute</name>
    <dbReference type="NCBI Taxonomy" id="210143"/>
    <lineage>
        <taxon>Eukaryota</taxon>
        <taxon>Viridiplantae</taxon>
        <taxon>Streptophyta</taxon>
        <taxon>Embryophyta</taxon>
        <taxon>Tracheophyta</taxon>
        <taxon>Spermatophyta</taxon>
        <taxon>Magnoliopsida</taxon>
        <taxon>eudicotyledons</taxon>
        <taxon>Gunneridae</taxon>
        <taxon>Pentapetalae</taxon>
        <taxon>rosids</taxon>
        <taxon>malvids</taxon>
        <taxon>Malvales</taxon>
        <taxon>Malvaceae</taxon>
        <taxon>Grewioideae</taxon>
        <taxon>Apeibeae</taxon>
        <taxon>Corchorus</taxon>
    </lineage>
</organism>
<dbReference type="PANTHER" id="PTHR12713:SF27">
    <property type="entry name" value="V-TYPE PROTON ATPASE SUBUNIT G3"/>
    <property type="match status" value="1"/>
</dbReference>
<dbReference type="Pfam" id="PF03179">
    <property type="entry name" value="V-ATPase_G"/>
    <property type="match status" value="1"/>
</dbReference>
<comment type="function">
    <text evidence="1">Catalytic subunit of the peripheral V1 complex of vacuolar ATPase (V-ATPase). V-ATPase is responsible for acidifying a variety of intracellular compartments in eukaryotic cells.</text>
</comment>
<dbReference type="GO" id="GO:0016887">
    <property type="term" value="F:ATP hydrolysis activity"/>
    <property type="evidence" value="ECO:0007669"/>
    <property type="project" value="TreeGrafter"/>
</dbReference>
<dbReference type="OMA" id="SYHRNME"/>
<proteinExistence type="inferred from homology"/>
<evidence type="ECO:0000256" key="3">
    <source>
        <dbReference type="ARBA" id="ARBA00022448"/>
    </source>
</evidence>
<dbReference type="EMBL" id="AWWV01007940">
    <property type="protein sequence ID" value="OMO94125.1"/>
    <property type="molecule type" value="Genomic_DNA"/>
</dbReference>
<comment type="caution">
    <text evidence="8">The sequence shown here is derived from an EMBL/GenBank/DDBJ whole genome shotgun (WGS) entry which is preliminary data.</text>
</comment>
<dbReference type="Gene3D" id="1.20.5.2950">
    <property type="match status" value="1"/>
</dbReference>
<keyword evidence="5 6" id="KW-0406">Ion transport</keyword>
<evidence type="ECO:0000256" key="4">
    <source>
        <dbReference type="ARBA" id="ARBA00022781"/>
    </source>
</evidence>
<comment type="subunit">
    <text evidence="6">V-ATPase is a heteromultimeric enzyme made up of two complexes: the ATP-hydrolytic V1 complex and the proton translocation V0 complex.</text>
</comment>
<dbReference type="PANTHER" id="PTHR12713">
    <property type="entry name" value="VACUOLAR ATP SYNTHASE SUBUNIT G"/>
    <property type="match status" value="1"/>
</dbReference>
<dbReference type="GO" id="GO:0046961">
    <property type="term" value="F:proton-transporting ATPase activity, rotational mechanism"/>
    <property type="evidence" value="ECO:0007669"/>
    <property type="project" value="InterPro"/>
</dbReference>
<evidence type="ECO:0000256" key="1">
    <source>
        <dbReference type="ARBA" id="ARBA00003847"/>
    </source>
</evidence>
<comment type="similarity">
    <text evidence="2 6">Belongs to the V-ATPase G subunit family.</text>
</comment>
<reference evidence="8 9" key="1">
    <citation type="submission" date="2013-09" db="EMBL/GenBank/DDBJ databases">
        <title>Corchorus capsularis genome sequencing.</title>
        <authorList>
            <person name="Alam M."/>
            <person name="Haque M.S."/>
            <person name="Islam M.S."/>
            <person name="Emdad E.M."/>
            <person name="Islam M.M."/>
            <person name="Ahmed B."/>
            <person name="Halim A."/>
            <person name="Hossen Q.M.M."/>
            <person name="Hossain M.Z."/>
            <person name="Ahmed R."/>
            <person name="Khan M.M."/>
            <person name="Islam R."/>
            <person name="Rashid M.M."/>
            <person name="Khan S.A."/>
            <person name="Rahman M.S."/>
            <person name="Alam M."/>
        </authorList>
    </citation>
    <scope>NUCLEOTIDE SEQUENCE [LARGE SCALE GENOMIC DNA]</scope>
    <source>
        <strain evidence="9">cv. CVL-1</strain>
        <tissue evidence="8">Whole seedling</tissue>
    </source>
</reference>
<feature type="compositionally biased region" description="Polar residues" evidence="7">
    <location>
        <begin position="58"/>
        <end position="73"/>
    </location>
</feature>
<evidence type="ECO:0000256" key="5">
    <source>
        <dbReference type="ARBA" id="ARBA00023065"/>
    </source>
</evidence>
<evidence type="ECO:0000313" key="8">
    <source>
        <dbReference type="EMBL" id="OMO94125.1"/>
    </source>
</evidence>
<evidence type="ECO:0000256" key="7">
    <source>
        <dbReference type="SAM" id="MobiDB-lite"/>
    </source>
</evidence>
<dbReference type="FunFam" id="1.20.5.2950:FF:000001">
    <property type="entry name" value="V-type proton ATPase subunit G"/>
    <property type="match status" value="1"/>
</dbReference>
<dbReference type="Gramene" id="OMO94125">
    <property type="protein sequence ID" value="OMO94125"/>
    <property type="gene ID" value="CCACVL1_06156"/>
</dbReference>
<comment type="function">
    <text evidence="6">Subunit of the V1 complex of vacuolar(H+)-ATPase (V-ATPase), a multisubunit enzyme composed of a peripheral complex (V1) that hydrolyzes ATP and a membrane integral complex (V0) that translocates protons. V-ATPase is responsible for acidifying and maintaining the pH of intracellular compartments and in some cell types, is targeted to the plasma membrane, where it is responsible for acidifying the extracellular environment.</text>
</comment>
<keyword evidence="4 6" id="KW-0375">Hydrogen ion transport</keyword>
<feature type="region of interest" description="Disordered" evidence="7">
    <location>
        <begin position="57"/>
        <end position="76"/>
    </location>
</feature>
<dbReference type="OrthoDB" id="250802at2759"/>
<keyword evidence="3 6" id="KW-0813">Transport</keyword>
<evidence type="ECO:0000256" key="6">
    <source>
        <dbReference type="RuleBase" id="RU364019"/>
    </source>
</evidence>
<protein>
    <recommendedName>
        <fullName evidence="6">V-type proton ATPase subunit G</fullName>
    </recommendedName>
</protein>
<dbReference type="Proteomes" id="UP000188268">
    <property type="component" value="Unassembled WGS sequence"/>
</dbReference>
<dbReference type="GO" id="GO:0000221">
    <property type="term" value="C:vacuolar proton-transporting V-type ATPase, V1 domain"/>
    <property type="evidence" value="ECO:0007669"/>
    <property type="project" value="TreeGrafter"/>
</dbReference>